<reference evidence="4" key="2">
    <citation type="submission" date="2021-04" db="EMBL/GenBank/DDBJ databases">
        <authorList>
            <person name="Gilroy R."/>
        </authorList>
    </citation>
    <scope>NUCLEOTIDE SEQUENCE</scope>
    <source>
        <strain evidence="4">ChiGjej1B1-14440</strain>
    </source>
</reference>
<sequence>MHTNKILKIVMIGLMAGLCYISFMFFQIKIPTPGGFTSFHLGNTFCVLAALLLGGLEGGLAGAIGMGIADLLDPTYAIVAPKTMILKLGIGLVTGFVAHKIFHVQKLEGKKLLKAVVLSTSAGMLFNIVGEPVFSYFYTAFVLGSPHDAAAALASWNAITTAVNAILAIVISSILYINIQPRLKNNGILKKLAVKE</sequence>
<dbReference type="AlphaFoldDB" id="A0A9D1XPN5"/>
<name>A0A9D1XPN5_9FIRM</name>
<feature type="transmembrane region" description="Helical" evidence="3">
    <location>
        <begin position="6"/>
        <end position="26"/>
    </location>
</feature>
<gene>
    <name evidence="4" type="ORF">H9980_13235</name>
</gene>
<dbReference type="GO" id="GO:0016020">
    <property type="term" value="C:membrane"/>
    <property type="evidence" value="ECO:0007669"/>
    <property type="project" value="InterPro"/>
</dbReference>
<keyword evidence="1 3" id="KW-0812">Transmembrane</keyword>
<keyword evidence="3" id="KW-0472">Membrane</keyword>
<dbReference type="InterPro" id="IPR009825">
    <property type="entry name" value="ECF_substrate-spec-like"/>
</dbReference>
<evidence type="ECO:0000256" key="1">
    <source>
        <dbReference type="ARBA" id="ARBA00022692"/>
    </source>
</evidence>
<reference evidence="4" key="1">
    <citation type="journal article" date="2021" name="PeerJ">
        <title>Extensive microbial diversity within the chicken gut microbiome revealed by metagenomics and culture.</title>
        <authorList>
            <person name="Gilroy R."/>
            <person name="Ravi A."/>
            <person name="Getino M."/>
            <person name="Pursley I."/>
            <person name="Horton D.L."/>
            <person name="Alikhan N.F."/>
            <person name="Baker D."/>
            <person name="Gharbi K."/>
            <person name="Hall N."/>
            <person name="Watson M."/>
            <person name="Adriaenssens E.M."/>
            <person name="Foster-Nyarko E."/>
            <person name="Jarju S."/>
            <person name="Secka A."/>
            <person name="Antonio M."/>
            <person name="Oren A."/>
            <person name="Chaudhuri R.R."/>
            <person name="La Ragione R."/>
            <person name="Hildebrand F."/>
            <person name="Pallen M.J."/>
        </authorList>
    </citation>
    <scope>NUCLEOTIDE SEQUENCE</scope>
    <source>
        <strain evidence="4">ChiGjej1B1-14440</strain>
    </source>
</reference>
<dbReference type="Proteomes" id="UP000886724">
    <property type="component" value="Unassembled WGS sequence"/>
</dbReference>
<feature type="transmembrane region" description="Helical" evidence="3">
    <location>
        <begin position="84"/>
        <end position="103"/>
    </location>
</feature>
<evidence type="ECO:0000313" key="5">
    <source>
        <dbReference type="Proteomes" id="UP000886724"/>
    </source>
</evidence>
<dbReference type="EMBL" id="DXET01000297">
    <property type="protein sequence ID" value="HIX82911.1"/>
    <property type="molecule type" value="Genomic_DNA"/>
</dbReference>
<feature type="transmembrane region" description="Helical" evidence="3">
    <location>
        <begin position="158"/>
        <end position="179"/>
    </location>
</feature>
<proteinExistence type="predicted"/>
<evidence type="ECO:0000256" key="2">
    <source>
        <dbReference type="ARBA" id="ARBA00022989"/>
    </source>
</evidence>
<dbReference type="Gene3D" id="1.10.1760.20">
    <property type="match status" value="1"/>
</dbReference>
<protein>
    <submittedName>
        <fullName evidence="4">ECF transporter S component</fullName>
    </submittedName>
</protein>
<dbReference type="PANTHER" id="PTHR37815:SF3">
    <property type="entry name" value="UPF0397 PROTEIN SPR0429"/>
    <property type="match status" value="1"/>
</dbReference>
<dbReference type="PANTHER" id="PTHR37815">
    <property type="entry name" value="UPF0397 PROTEIN BC_2624-RELATED"/>
    <property type="match status" value="1"/>
</dbReference>
<comment type="caution">
    <text evidence="4">The sequence shown here is derived from an EMBL/GenBank/DDBJ whole genome shotgun (WGS) entry which is preliminary data.</text>
</comment>
<evidence type="ECO:0000256" key="3">
    <source>
        <dbReference type="SAM" id="Phobius"/>
    </source>
</evidence>
<organism evidence="4 5">
    <name type="scientific">Candidatus Erysipelatoclostridium merdavium</name>
    <dbReference type="NCBI Taxonomy" id="2838566"/>
    <lineage>
        <taxon>Bacteria</taxon>
        <taxon>Bacillati</taxon>
        <taxon>Bacillota</taxon>
        <taxon>Erysipelotrichia</taxon>
        <taxon>Erysipelotrichales</taxon>
        <taxon>Erysipelotrichales incertae sedis</taxon>
    </lineage>
</organism>
<evidence type="ECO:0000313" key="4">
    <source>
        <dbReference type="EMBL" id="HIX82911.1"/>
    </source>
</evidence>
<feature type="transmembrane region" description="Helical" evidence="3">
    <location>
        <begin position="38"/>
        <end position="64"/>
    </location>
</feature>
<keyword evidence="2 3" id="KW-1133">Transmembrane helix</keyword>
<feature type="transmembrane region" description="Helical" evidence="3">
    <location>
        <begin position="115"/>
        <end position="138"/>
    </location>
</feature>
<dbReference type="Pfam" id="PF07155">
    <property type="entry name" value="ECF-ribofla_trS"/>
    <property type="match status" value="1"/>
</dbReference>
<accession>A0A9D1XPN5</accession>